<organism evidence="3 5">
    <name type="scientific">Clostridium neonatale</name>
    <dbReference type="NCBI Taxonomy" id="137838"/>
    <lineage>
        <taxon>Bacteria</taxon>
        <taxon>Bacillati</taxon>
        <taxon>Bacillota</taxon>
        <taxon>Clostridia</taxon>
        <taxon>Eubacteriales</taxon>
        <taxon>Clostridiaceae</taxon>
        <taxon>Clostridium</taxon>
    </lineage>
</organism>
<dbReference type="Proteomes" id="UP000789738">
    <property type="component" value="Unassembled WGS sequence"/>
</dbReference>
<dbReference type="EMBL" id="CAKJVE010000004">
    <property type="protein sequence ID" value="CAG9705914.1"/>
    <property type="molecule type" value="Genomic_DNA"/>
</dbReference>
<reference evidence="4 6" key="2">
    <citation type="submission" date="2018-06" db="EMBL/GenBank/DDBJ databases">
        <authorList>
            <consortium name="IHU Genomes"/>
        </authorList>
    </citation>
    <scope>NUCLEOTIDE SEQUENCE [LARGE SCALE GENOMIC DNA]</scope>
    <source>
        <strain evidence="4 6">NEC25</strain>
    </source>
</reference>
<evidence type="ECO:0000313" key="4">
    <source>
        <dbReference type="EMBL" id="VCT85417.1"/>
    </source>
</evidence>
<evidence type="ECO:0000313" key="5">
    <source>
        <dbReference type="Proteomes" id="UP000220840"/>
    </source>
</evidence>
<dbReference type="InterPro" id="IPR007553">
    <property type="entry name" value="2-thiour_desulf"/>
</dbReference>
<evidence type="ECO:0000313" key="3">
    <source>
        <dbReference type="EMBL" id="PEG32016.1"/>
    </source>
</evidence>
<keyword evidence="5" id="KW-1185">Reference proteome</keyword>
<dbReference type="EMBL" id="PDCJ01000001">
    <property type="protein sequence ID" value="PEG32016.1"/>
    <property type="molecule type" value="Genomic_DNA"/>
</dbReference>
<evidence type="ECO:0000313" key="6">
    <source>
        <dbReference type="Proteomes" id="UP000431451"/>
    </source>
</evidence>
<dbReference type="AlphaFoldDB" id="A0A2A7MK27"/>
<dbReference type="STRING" id="137838.GCA_001458595_03481"/>
<evidence type="ECO:0000313" key="2">
    <source>
        <dbReference type="EMBL" id="CAI3540078.1"/>
    </source>
</evidence>
<dbReference type="Pfam" id="PF04463">
    <property type="entry name" value="2-thiour_desulf"/>
    <property type="match status" value="1"/>
</dbReference>
<reference evidence="2" key="4">
    <citation type="submission" date="2022-10" db="EMBL/GenBank/DDBJ databases">
        <authorList>
            <person name="Aires J."/>
            <person name="Mesa V."/>
        </authorList>
    </citation>
    <scope>NUCLEOTIDE SEQUENCE</scope>
    <source>
        <strain evidence="2">Clostridium neonatale JD116</strain>
    </source>
</reference>
<accession>A0A2A7MK27</accession>
<dbReference type="Proteomes" id="UP000220840">
    <property type="component" value="Unassembled WGS sequence"/>
</dbReference>
<proteinExistence type="predicted"/>
<dbReference type="GeneID" id="68878476"/>
<dbReference type="EMBL" id="UWJD01000002">
    <property type="protein sequence ID" value="VCT85417.1"/>
    <property type="molecule type" value="Genomic_DNA"/>
</dbReference>
<name>A0A2A7MK27_9CLOT</name>
<dbReference type="EMBL" id="CAMTCP010000018">
    <property type="protein sequence ID" value="CAI3540078.1"/>
    <property type="molecule type" value="Genomic_DNA"/>
</dbReference>
<gene>
    <name evidence="2" type="ORF">CNEO2_1160008</name>
    <name evidence="1" type="ORF">CNEO_42169</name>
    <name evidence="4" type="ORF">CNEONATNEC25_03018</name>
    <name evidence="3" type="ORF">CQ394_10025</name>
</gene>
<protein>
    <submittedName>
        <fullName evidence="3">DUF523 domain-containing protein</fullName>
    </submittedName>
</protein>
<reference evidence="1" key="3">
    <citation type="submission" date="2021-10" db="EMBL/GenBank/DDBJ databases">
        <authorList>
            <person name="Mesa V."/>
        </authorList>
    </citation>
    <scope>NUCLEOTIDE SEQUENCE</scope>
    <source>
        <strain evidence="1">CC3_PB</strain>
    </source>
</reference>
<dbReference type="Proteomes" id="UP001189143">
    <property type="component" value="Unassembled WGS sequence"/>
</dbReference>
<dbReference type="PANTHER" id="PTHR30087:SF1">
    <property type="entry name" value="HYPOTHETICAL CYTOSOLIC PROTEIN"/>
    <property type="match status" value="1"/>
</dbReference>
<dbReference type="PANTHER" id="PTHR30087">
    <property type="entry name" value="INNER MEMBRANE PROTEIN"/>
    <property type="match status" value="1"/>
</dbReference>
<dbReference type="RefSeq" id="WP_058296163.1">
    <property type="nucleotide sequence ID" value="NZ_CAKJVD010000030.1"/>
</dbReference>
<evidence type="ECO:0000313" key="1">
    <source>
        <dbReference type="EMBL" id="CAG9705914.1"/>
    </source>
</evidence>
<dbReference type="OrthoDB" id="9797779at2"/>
<sequence>MYIVSACLCGVDCKYNGKNNLNEKCLKLFKEGRAILVCPEQLGGLPTPRNPVELQGTSDKIIGNREGKAISSTGEDCTNQFIKGAYETLKIAQTIGIDKAILKEGSPSCGCNFVYDGTFSGNKIKGKGITAYLLEKEGMTVFSDEDIEDNHDKLVYLDKFDREKAKKRKLFKQIEEEEEYVEEEYYDLTEGLSESGELPSSVEKNVKRLMVSLAKDLMGFDNLEEISEATGIDVEDVKKMLEDTDDDE</sequence>
<reference evidence="3 5" key="1">
    <citation type="submission" date="2017-10" db="EMBL/GenBank/DDBJ databases">
        <title>Effective Description of Clostridium neonatale sp. nov. linked to necrotizing enterocolitis in neonates and a clarification of species assignable to the genus Clostridium (Prazmowski 1880) emend. Lawson and Rainey 2016.</title>
        <authorList>
            <person name="Bernard K."/>
            <person name="Burdz T."/>
            <person name="Wiebe D."/>
            <person name="Balcewich B."/>
            <person name="Alfa M."/>
            <person name="Bernier A.-M."/>
        </authorList>
    </citation>
    <scope>NUCLEOTIDE SEQUENCE [LARGE SCALE GENOMIC DNA]</scope>
    <source>
        <strain evidence="3 5">LCDC99A005</strain>
    </source>
</reference>
<dbReference type="Proteomes" id="UP000431451">
    <property type="component" value="Unassembled WGS sequence"/>
</dbReference>